<dbReference type="Gene3D" id="4.10.950.10">
    <property type="entry name" value="Ribosomal protein L2, domain 3"/>
    <property type="match status" value="1"/>
</dbReference>
<dbReference type="GO" id="GO:0003735">
    <property type="term" value="F:structural constituent of ribosome"/>
    <property type="evidence" value="ECO:0007669"/>
    <property type="project" value="InterPro"/>
</dbReference>
<keyword evidence="3" id="KW-0687">Ribonucleoprotein</keyword>
<evidence type="ECO:0000313" key="6">
    <source>
        <dbReference type="Proteomes" id="UP000030655"/>
    </source>
</evidence>
<dbReference type="STRING" id="1288291.A0A059F3H0"/>
<evidence type="ECO:0000256" key="3">
    <source>
        <dbReference type="ARBA" id="ARBA00023274"/>
    </source>
</evidence>
<dbReference type="HOGENOM" id="CLU_036235_0_1_1"/>
<dbReference type="Gene3D" id="2.40.50.140">
    <property type="entry name" value="Nucleic acid-binding proteins"/>
    <property type="match status" value="1"/>
</dbReference>
<gene>
    <name evidence="5" type="ORF">H312_00732</name>
</gene>
<dbReference type="OrthoDB" id="10267824at2759"/>
<dbReference type="GO" id="GO:0002181">
    <property type="term" value="P:cytoplasmic translation"/>
    <property type="evidence" value="ECO:0007669"/>
    <property type="project" value="TreeGrafter"/>
</dbReference>
<dbReference type="InterPro" id="IPR022669">
    <property type="entry name" value="Ribosomal_uL2_C"/>
</dbReference>
<dbReference type="EMBL" id="KK365136">
    <property type="protein sequence ID" value="KCZ81833.1"/>
    <property type="molecule type" value="Genomic_DNA"/>
</dbReference>
<dbReference type="AlphaFoldDB" id="A0A059F3H0"/>
<proteinExistence type="inferred from homology"/>
<dbReference type="VEuPathDB" id="MicrosporidiaDB:H312_00732"/>
<dbReference type="PROSITE" id="PS00467">
    <property type="entry name" value="RIBOSOMAL_L2"/>
    <property type="match status" value="1"/>
</dbReference>
<dbReference type="Proteomes" id="UP000030655">
    <property type="component" value="Unassembled WGS sequence"/>
</dbReference>
<evidence type="ECO:0000313" key="5">
    <source>
        <dbReference type="EMBL" id="KCZ81833.1"/>
    </source>
</evidence>
<dbReference type="InterPro" id="IPR014722">
    <property type="entry name" value="Rib_uL2_dom2"/>
</dbReference>
<dbReference type="InterPro" id="IPR002171">
    <property type="entry name" value="Ribosomal_uL2"/>
</dbReference>
<keyword evidence="6" id="KW-1185">Reference proteome</keyword>
<comment type="similarity">
    <text evidence="1">Belongs to the universal ribosomal protein uL2 family.</text>
</comment>
<dbReference type="Pfam" id="PF03947">
    <property type="entry name" value="Ribosomal_L2_C"/>
    <property type="match status" value="1"/>
</dbReference>
<feature type="domain" description="Large ribosomal subunit protein uL2 C-terminal" evidence="4">
    <location>
        <begin position="88"/>
        <end position="223"/>
    </location>
</feature>
<evidence type="ECO:0000256" key="1">
    <source>
        <dbReference type="ARBA" id="ARBA00005636"/>
    </source>
</evidence>
<reference evidence="5 6" key="2">
    <citation type="submission" date="2014-03" db="EMBL/GenBank/DDBJ databases">
        <title>The Genome Sequence of Anncaliia algerae insect isolate PRA339.</title>
        <authorList>
            <consortium name="The Broad Institute Genome Sequencing Platform"/>
            <consortium name="The Broad Institute Genome Sequencing Center for Infectious Disease"/>
            <person name="Cuomo C."/>
            <person name="Becnel J."/>
            <person name="Sanscrainte N."/>
            <person name="Walker B."/>
            <person name="Young S.K."/>
            <person name="Zeng Q."/>
            <person name="Gargeya S."/>
            <person name="Fitzgerald M."/>
            <person name="Haas B."/>
            <person name="Abouelleil A."/>
            <person name="Alvarado L."/>
            <person name="Arachchi H.M."/>
            <person name="Berlin A.M."/>
            <person name="Chapman S.B."/>
            <person name="Dewar J."/>
            <person name="Goldberg J."/>
            <person name="Griggs A."/>
            <person name="Gujja S."/>
            <person name="Hansen M."/>
            <person name="Howarth C."/>
            <person name="Imamovic A."/>
            <person name="Larimer J."/>
            <person name="McCowan C."/>
            <person name="Murphy C."/>
            <person name="Neiman D."/>
            <person name="Pearson M."/>
            <person name="Priest M."/>
            <person name="Roberts A."/>
            <person name="Saif S."/>
            <person name="Shea T."/>
            <person name="Sisk P."/>
            <person name="Sykes S."/>
            <person name="Wortman J."/>
            <person name="Nusbaum C."/>
            <person name="Birren B."/>
        </authorList>
    </citation>
    <scope>NUCLEOTIDE SEQUENCE [LARGE SCALE GENOMIC DNA]</scope>
    <source>
        <strain evidence="5 6">PRA339</strain>
    </source>
</reference>
<dbReference type="InterPro" id="IPR012340">
    <property type="entry name" value="NA-bd_OB-fold"/>
</dbReference>
<dbReference type="SMART" id="SM01382">
    <property type="entry name" value="Ribosomal_L2_C"/>
    <property type="match status" value="1"/>
</dbReference>
<reference evidence="6" key="1">
    <citation type="submission" date="2013-02" db="EMBL/GenBank/DDBJ databases">
        <authorList>
            <consortium name="The Broad Institute Genome Sequencing Platform"/>
            <person name="Cuomo C."/>
            <person name="Becnel J."/>
            <person name="Sanscrainte N."/>
            <person name="Walker B."/>
            <person name="Young S.K."/>
            <person name="Zeng Q."/>
            <person name="Gargeya S."/>
            <person name="Fitzgerald M."/>
            <person name="Haas B."/>
            <person name="Abouelleil A."/>
            <person name="Alvarado L."/>
            <person name="Arachchi H.M."/>
            <person name="Berlin A.M."/>
            <person name="Chapman S.B."/>
            <person name="Dewar J."/>
            <person name="Goldberg J."/>
            <person name="Griggs A."/>
            <person name="Gujja S."/>
            <person name="Hansen M."/>
            <person name="Howarth C."/>
            <person name="Imamovic A."/>
            <person name="Larimer J."/>
            <person name="McCowan C."/>
            <person name="Murphy C."/>
            <person name="Neiman D."/>
            <person name="Pearson M."/>
            <person name="Priest M."/>
            <person name="Roberts A."/>
            <person name="Saif S."/>
            <person name="Shea T."/>
            <person name="Sisk P."/>
            <person name="Sykes S."/>
            <person name="Wortman J."/>
            <person name="Nusbaum C."/>
            <person name="Birren B."/>
        </authorList>
    </citation>
    <scope>NUCLEOTIDE SEQUENCE [LARGE SCALE GENOMIC DNA]</scope>
    <source>
        <strain evidence="6">PRA339</strain>
    </source>
</reference>
<organism evidence="5 6">
    <name type="scientific">Anncaliia algerae PRA339</name>
    <dbReference type="NCBI Taxonomy" id="1288291"/>
    <lineage>
        <taxon>Eukaryota</taxon>
        <taxon>Fungi</taxon>
        <taxon>Fungi incertae sedis</taxon>
        <taxon>Microsporidia</taxon>
        <taxon>Tubulinosematoidea</taxon>
        <taxon>Tubulinosematidae</taxon>
        <taxon>Anncaliia</taxon>
    </lineage>
</organism>
<dbReference type="FunFam" id="4.10.950.10:FF:000002">
    <property type="entry name" value="60S ribosomal protein L2"/>
    <property type="match status" value="1"/>
</dbReference>
<protein>
    <recommendedName>
        <fullName evidence="4">Large ribosomal subunit protein uL2 C-terminal domain-containing protein</fullName>
    </recommendedName>
</protein>
<evidence type="ECO:0000256" key="2">
    <source>
        <dbReference type="ARBA" id="ARBA00022980"/>
    </source>
</evidence>
<dbReference type="Gene3D" id="2.30.30.30">
    <property type="match status" value="1"/>
</dbReference>
<keyword evidence="2" id="KW-0689">Ribosomal protein</keyword>
<dbReference type="PANTHER" id="PTHR13691:SF16">
    <property type="entry name" value="LARGE RIBOSOMAL SUBUNIT PROTEIN UL2"/>
    <property type="match status" value="1"/>
</dbReference>
<accession>A0A059F3H0</accession>
<dbReference type="GO" id="GO:0022625">
    <property type="term" value="C:cytosolic large ribosomal subunit"/>
    <property type="evidence" value="ECO:0007669"/>
    <property type="project" value="TreeGrafter"/>
</dbReference>
<evidence type="ECO:0000259" key="4">
    <source>
        <dbReference type="SMART" id="SM01382"/>
    </source>
</evidence>
<dbReference type="InterPro" id="IPR022671">
    <property type="entry name" value="Ribosomal_uL2_CS"/>
</dbReference>
<dbReference type="SUPFAM" id="SSF50104">
    <property type="entry name" value="Translation proteins SH3-like domain"/>
    <property type="match status" value="1"/>
</dbReference>
<sequence>MSKIIRRLRLLKPHKQRSTKYLKGDTIIPPTDKPFTGIIKEIVHERGRVAPLSIIHAEIDSKVEKILLCCVEGSFVGQKIQFGEEVPVALGNVMVLKNIPEGTEISSVEFSKNDGGKIARSSGSYVTIVGHNRENNTTILKMPSGIKKNVSSEGRAVIGVVAGGGVNEKPILKASVAHFRAKARGQKFPKVRGVAMNPVDHPHGGGNHQHIGHPSTISIHASENAKVGLIGARRTGLRRGSKKVLFK</sequence>
<dbReference type="InterPro" id="IPR014726">
    <property type="entry name" value="Ribosomal_uL2_dom3"/>
</dbReference>
<dbReference type="PANTHER" id="PTHR13691">
    <property type="entry name" value="RIBOSOMAL PROTEIN L2"/>
    <property type="match status" value="1"/>
</dbReference>
<dbReference type="InterPro" id="IPR008991">
    <property type="entry name" value="Translation_prot_SH3-like_sf"/>
</dbReference>
<name>A0A059F3H0_9MICR</name>
<dbReference type="GO" id="GO:0003723">
    <property type="term" value="F:RNA binding"/>
    <property type="evidence" value="ECO:0007669"/>
    <property type="project" value="TreeGrafter"/>
</dbReference>
<dbReference type="PIRSF" id="PIRSF002158">
    <property type="entry name" value="Ribosomal_L2"/>
    <property type="match status" value="1"/>
</dbReference>